<feature type="transmembrane region" description="Helical" evidence="2">
    <location>
        <begin position="63"/>
        <end position="92"/>
    </location>
</feature>
<evidence type="ECO:0000256" key="2">
    <source>
        <dbReference type="SAM" id="Phobius"/>
    </source>
</evidence>
<proteinExistence type="predicted"/>
<evidence type="ECO:0000313" key="3">
    <source>
        <dbReference type="EMBL" id="ARS90920.1"/>
    </source>
</evidence>
<feature type="transmembrane region" description="Helical" evidence="2">
    <location>
        <begin position="21"/>
        <end position="43"/>
    </location>
</feature>
<feature type="transmembrane region" description="Helical" evidence="2">
    <location>
        <begin position="160"/>
        <end position="185"/>
    </location>
</feature>
<feature type="region of interest" description="Disordered" evidence="1">
    <location>
        <begin position="312"/>
        <end position="439"/>
    </location>
</feature>
<keyword evidence="2" id="KW-0472">Membrane</keyword>
<feature type="transmembrane region" description="Helical" evidence="2">
    <location>
        <begin position="231"/>
        <end position="251"/>
    </location>
</feature>
<sequence>MYAADNLGDALRVTKRYLHALGVAGYLKLGLLILLIGGLGLLYQVFNIPAELAMQGVGDTDTLAIVAVVAASLLLVFLLLRYLAAILEFVYVESLRSEEMHLRRYVRANLKNGLLLLAFRIALWIVVGGLFVALVAAVVLGGDVGAPDDLTAGQLGALLLAGFVFGVVGWIVSVLTNAFVVPTMLHEGRGPISGWRRVAGSMGPNWTGLLAFLLVGFVLGAAIVFLYAGIYFAAFFFGIFLFAILLVLALAIHEALGIVVLVVLLLGYLLFEYAFSLLETPIRTYVRYYALLLLGDTDDSLDLIPEQRQAVRAPTGAATGGTGPQPGPAASGQPVGSGSPGFTTGAGEGSATGSGTDTGPTARSEEEPDDPDETAVWGDSPSWGSDASWDVAADGNDRSHPDDGDDSSDQEFDTDVPRTDPDDADTDTDDETDDWGPGR</sequence>
<evidence type="ECO:0008006" key="5">
    <source>
        <dbReference type="Google" id="ProtNLM"/>
    </source>
</evidence>
<reference evidence="4" key="1">
    <citation type="submission" date="2017-02" db="EMBL/GenBank/DDBJ databases">
        <title>Natronthermophilus aegyptiacus gen. nov.,sp. nov., an aerobic, extremely halophilic alkalithermophilic archaeon isolated from the athalassohaline Wadi An Natrun, Egypt.</title>
        <authorList>
            <person name="Zhao B."/>
        </authorList>
    </citation>
    <scope>NUCLEOTIDE SEQUENCE [LARGE SCALE GENOMIC DNA]</scope>
    <source>
        <strain evidence="4">JW/NM-HA 15</strain>
    </source>
</reference>
<feature type="compositionally biased region" description="Acidic residues" evidence="1">
    <location>
        <begin position="422"/>
        <end position="439"/>
    </location>
</feature>
<feature type="compositionally biased region" description="Acidic residues" evidence="1">
    <location>
        <begin position="403"/>
        <end position="414"/>
    </location>
</feature>
<feature type="transmembrane region" description="Helical" evidence="2">
    <location>
        <begin position="206"/>
        <end position="225"/>
    </location>
</feature>
<evidence type="ECO:0000256" key="1">
    <source>
        <dbReference type="SAM" id="MobiDB-lite"/>
    </source>
</evidence>
<keyword evidence="2" id="KW-1133">Transmembrane helix</keyword>
<dbReference type="Pfam" id="PF24400">
    <property type="entry name" value="DUF7544"/>
    <property type="match status" value="1"/>
</dbReference>
<dbReference type="RefSeq" id="WP_086889285.1">
    <property type="nucleotide sequence ID" value="NZ_CP019893.1"/>
</dbReference>
<dbReference type="EMBL" id="CP019893">
    <property type="protein sequence ID" value="ARS90920.1"/>
    <property type="molecule type" value="Genomic_DNA"/>
</dbReference>
<protein>
    <recommendedName>
        <fullName evidence="5">DUF4013 domain-containing protein</fullName>
    </recommendedName>
</protein>
<evidence type="ECO:0000313" key="4">
    <source>
        <dbReference type="Proteomes" id="UP000250088"/>
    </source>
</evidence>
<feature type="transmembrane region" description="Helical" evidence="2">
    <location>
        <begin position="113"/>
        <end position="140"/>
    </location>
</feature>
<keyword evidence="2" id="KW-0812">Transmembrane</keyword>
<dbReference type="InterPro" id="IPR055966">
    <property type="entry name" value="DUF7544"/>
</dbReference>
<feature type="transmembrane region" description="Helical" evidence="2">
    <location>
        <begin position="258"/>
        <end position="278"/>
    </location>
</feature>
<dbReference type="GeneID" id="32895423"/>
<dbReference type="KEGG" id="naj:B1756_15080"/>
<gene>
    <name evidence="3" type="ORF">B1756_15080</name>
</gene>
<feature type="compositionally biased region" description="Low complexity" evidence="1">
    <location>
        <begin position="353"/>
        <end position="362"/>
    </location>
</feature>
<organism evidence="3 4">
    <name type="scientific">Natrarchaeobaculum aegyptiacum</name>
    <dbReference type="NCBI Taxonomy" id="745377"/>
    <lineage>
        <taxon>Archaea</taxon>
        <taxon>Methanobacteriati</taxon>
        <taxon>Methanobacteriota</taxon>
        <taxon>Stenosarchaea group</taxon>
        <taxon>Halobacteria</taxon>
        <taxon>Halobacteriales</taxon>
        <taxon>Natrialbaceae</taxon>
        <taxon>Natrarchaeobaculum</taxon>
    </lineage>
</organism>
<dbReference type="OrthoDB" id="137652at2157"/>
<name>A0A2Z2HUQ9_9EURY</name>
<feature type="compositionally biased region" description="Low complexity" evidence="1">
    <location>
        <begin position="328"/>
        <end position="343"/>
    </location>
</feature>
<dbReference type="AlphaFoldDB" id="A0A2Z2HUQ9"/>
<keyword evidence="4" id="KW-1185">Reference proteome</keyword>
<accession>A0A2Z2HUQ9</accession>
<dbReference type="Proteomes" id="UP000250088">
    <property type="component" value="Chromosome"/>
</dbReference>